<comment type="similarity">
    <text evidence="1">Belongs to the peptidase C56 family.</text>
</comment>
<organism evidence="3 4">
    <name type="scientific">Roseibium aestuarii</name>
    <dbReference type="NCBI Taxonomy" id="2600299"/>
    <lineage>
        <taxon>Bacteria</taxon>
        <taxon>Pseudomonadati</taxon>
        <taxon>Pseudomonadota</taxon>
        <taxon>Alphaproteobacteria</taxon>
        <taxon>Hyphomicrobiales</taxon>
        <taxon>Stappiaceae</taxon>
        <taxon>Roseibium</taxon>
    </lineage>
</organism>
<dbReference type="EMBL" id="JBHUFA010000001">
    <property type="protein sequence ID" value="MFD1695005.1"/>
    <property type="molecule type" value="Genomic_DNA"/>
</dbReference>
<comment type="caution">
    <text evidence="3">The sequence shown here is derived from an EMBL/GenBank/DDBJ whole genome shotgun (WGS) entry which is preliminary data.</text>
</comment>
<accession>A0ABW4JT31</accession>
<feature type="domain" description="DJ-1/PfpI" evidence="2">
    <location>
        <begin position="8"/>
        <end position="175"/>
    </location>
</feature>
<evidence type="ECO:0000313" key="3">
    <source>
        <dbReference type="EMBL" id="MFD1695005.1"/>
    </source>
</evidence>
<dbReference type="PROSITE" id="PS51276">
    <property type="entry name" value="PEPTIDASE_C56_PFPI"/>
    <property type="match status" value="1"/>
</dbReference>
<dbReference type="PANTHER" id="PTHR42733">
    <property type="entry name" value="DJ-1 PROTEIN"/>
    <property type="match status" value="1"/>
</dbReference>
<protein>
    <submittedName>
        <fullName evidence="3">Type 1 glutamine amidotransferase domain-containing protein</fullName>
    </submittedName>
</protein>
<reference evidence="4" key="1">
    <citation type="journal article" date="2019" name="Int. J. Syst. Evol. Microbiol.">
        <title>The Global Catalogue of Microorganisms (GCM) 10K type strain sequencing project: providing services to taxonomists for standard genome sequencing and annotation.</title>
        <authorList>
            <consortium name="The Broad Institute Genomics Platform"/>
            <consortium name="The Broad Institute Genome Sequencing Center for Infectious Disease"/>
            <person name="Wu L."/>
            <person name="Ma J."/>
        </authorList>
    </citation>
    <scope>NUCLEOTIDE SEQUENCE [LARGE SCALE GENOMIC DNA]</scope>
    <source>
        <strain evidence="4">JCM 3369</strain>
    </source>
</reference>
<dbReference type="CDD" id="cd03134">
    <property type="entry name" value="GATase1_PfpI_like"/>
    <property type="match status" value="1"/>
</dbReference>
<dbReference type="Gene3D" id="3.40.50.880">
    <property type="match status" value="1"/>
</dbReference>
<dbReference type="PANTHER" id="PTHR42733:SF12">
    <property type="entry name" value="PROTEINASE"/>
    <property type="match status" value="1"/>
</dbReference>
<gene>
    <name evidence="3" type="ORF">ACFSC7_05715</name>
</gene>
<sequence length="186" mass="20024">MPKITEARILIMSTNGFEQSELEVPLNKLKEAGATVHVATPDGEDIKGWDDKNWGGTVKADLALTKVAAQDYDALVLPGGQINPDVLRVNDDALALVKAFVHGGKTVAAICHAPWLLVEAGALKGREATSYKSIKTDVENAGAHWRDAEVVCDNGIITSRSPEDLDAFVSKIIEEVEEGEHRRNAA</sequence>
<dbReference type="Proteomes" id="UP001597327">
    <property type="component" value="Unassembled WGS sequence"/>
</dbReference>
<dbReference type="RefSeq" id="WP_149891209.1">
    <property type="nucleotide sequence ID" value="NZ_JBHUFA010000001.1"/>
</dbReference>
<evidence type="ECO:0000313" key="4">
    <source>
        <dbReference type="Proteomes" id="UP001597327"/>
    </source>
</evidence>
<keyword evidence="4" id="KW-1185">Reference proteome</keyword>
<keyword evidence="3" id="KW-0315">Glutamine amidotransferase</keyword>
<dbReference type="SUPFAM" id="SSF52317">
    <property type="entry name" value="Class I glutamine amidotransferase-like"/>
    <property type="match status" value="1"/>
</dbReference>
<dbReference type="InterPro" id="IPR006286">
    <property type="entry name" value="C56_PfpI-like"/>
</dbReference>
<evidence type="ECO:0000256" key="1">
    <source>
        <dbReference type="ARBA" id="ARBA00008542"/>
    </source>
</evidence>
<evidence type="ECO:0000259" key="2">
    <source>
        <dbReference type="Pfam" id="PF01965"/>
    </source>
</evidence>
<dbReference type="Pfam" id="PF01965">
    <property type="entry name" value="DJ-1_PfpI"/>
    <property type="match status" value="1"/>
</dbReference>
<dbReference type="InterPro" id="IPR002818">
    <property type="entry name" value="DJ-1/PfpI"/>
</dbReference>
<proteinExistence type="inferred from homology"/>
<name>A0ABW4JT31_9HYPH</name>
<dbReference type="InterPro" id="IPR029062">
    <property type="entry name" value="Class_I_gatase-like"/>
</dbReference>
<dbReference type="NCBIfam" id="TIGR01382">
    <property type="entry name" value="PfpI"/>
    <property type="match status" value="1"/>
</dbReference>